<dbReference type="FunFam" id="2.40.10.10:FF:000068">
    <property type="entry name" value="transmembrane protease serine 2"/>
    <property type="match status" value="1"/>
</dbReference>
<keyword evidence="1" id="KW-1015">Disulfide bond</keyword>
<dbReference type="PROSITE" id="PS50240">
    <property type="entry name" value="TRYPSIN_DOM"/>
    <property type="match status" value="1"/>
</dbReference>
<reference evidence="8" key="1">
    <citation type="submission" date="2016-04" db="UniProtKB">
        <authorList>
            <consortium name="WormBaseParasite"/>
        </authorList>
    </citation>
    <scope>IDENTIFICATION</scope>
</reference>
<keyword evidence="4" id="KW-0472">Membrane</keyword>
<dbReference type="Gene3D" id="2.40.10.10">
    <property type="entry name" value="Trypsin-like serine proteases"/>
    <property type="match status" value="1"/>
</dbReference>
<accession>A0A158PHU1</accession>
<dbReference type="EMBL" id="UYYA01003976">
    <property type="protein sequence ID" value="VDM58359.1"/>
    <property type="molecule type" value="Genomic_DNA"/>
</dbReference>
<evidence type="ECO:0000256" key="4">
    <source>
        <dbReference type="SAM" id="Phobius"/>
    </source>
</evidence>
<dbReference type="PRINTS" id="PR00722">
    <property type="entry name" value="CHYMOTRYPSIN"/>
</dbReference>
<name>A0A158PHU1_ANGCS</name>
<keyword evidence="4" id="KW-1133">Transmembrane helix</keyword>
<dbReference type="PROSITE" id="PS00134">
    <property type="entry name" value="TRYPSIN_HIS"/>
    <property type="match status" value="1"/>
</dbReference>
<evidence type="ECO:0000256" key="2">
    <source>
        <dbReference type="ARBA" id="ARBA00024195"/>
    </source>
</evidence>
<dbReference type="Pfam" id="PF00089">
    <property type="entry name" value="Trypsin"/>
    <property type="match status" value="1"/>
</dbReference>
<feature type="transmembrane region" description="Helical" evidence="4">
    <location>
        <begin position="12"/>
        <end position="30"/>
    </location>
</feature>
<dbReference type="InterPro" id="IPR051487">
    <property type="entry name" value="Ser/Thr_Proteases_Immune/Dev"/>
</dbReference>
<dbReference type="InterPro" id="IPR001314">
    <property type="entry name" value="Peptidase_S1A"/>
</dbReference>
<dbReference type="WBParaSite" id="ACOC_0000677301-mRNA-1">
    <property type="protein sequence ID" value="ACOC_0000677301-mRNA-1"/>
    <property type="gene ID" value="ACOC_0000677301"/>
</dbReference>
<evidence type="ECO:0000256" key="3">
    <source>
        <dbReference type="RuleBase" id="RU363034"/>
    </source>
</evidence>
<evidence type="ECO:0000313" key="8">
    <source>
        <dbReference type="WBParaSite" id="ACOC_0000677301-mRNA-1"/>
    </source>
</evidence>
<feature type="domain" description="Peptidase S1" evidence="5">
    <location>
        <begin position="47"/>
        <end position="283"/>
    </location>
</feature>
<dbReference type="InterPro" id="IPR033116">
    <property type="entry name" value="TRYPSIN_SER"/>
</dbReference>
<evidence type="ECO:0000313" key="7">
    <source>
        <dbReference type="Proteomes" id="UP000267027"/>
    </source>
</evidence>
<dbReference type="CDD" id="cd00190">
    <property type="entry name" value="Tryp_SPc"/>
    <property type="match status" value="1"/>
</dbReference>
<dbReference type="InterPro" id="IPR001254">
    <property type="entry name" value="Trypsin_dom"/>
</dbReference>
<organism evidence="8">
    <name type="scientific">Angiostrongylus costaricensis</name>
    <name type="common">Nematode worm</name>
    <dbReference type="NCBI Taxonomy" id="334426"/>
    <lineage>
        <taxon>Eukaryota</taxon>
        <taxon>Metazoa</taxon>
        <taxon>Ecdysozoa</taxon>
        <taxon>Nematoda</taxon>
        <taxon>Chromadorea</taxon>
        <taxon>Rhabditida</taxon>
        <taxon>Rhabditina</taxon>
        <taxon>Rhabditomorpha</taxon>
        <taxon>Strongyloidea</taxon>
        <taxon>Metastrongylidae</taxon>
        <taxon>Angiostrongylus</taxon>
    </lineage>
</organism>
<keyword evidence="3" id="KW-0645">Protease</keyword>
<dbReference type="OrthoDB" id="5844829at2759"/>
<evidence type="ECO:0000259" key="5">
    <source>
        <dbReference type="PROSITE" id="PS50240"/>
    </source>
</evidence>
<dbReference type="STRING" id="334426.A0A158PHU1"/>
<protein>
    <submittedName>
        <fullName evidence="8">Peptidase S1 domain-containing protein</fullName>
    </submittedName>
</protein>
<keyword evidence="4" id="KW-0812">Transmembrane</keyword>
<evidence type="ECO:0000256" key="1">
    <source>
        <dbReference type="ARBA" id="ARBA00023157"/>
    </source>
</evidence>
<dbReference type="OMA" id="CVKTWRF"/>
<dbReference type="PROSITE" id="PS00135">
    <property type="entry name" value="TRYPSIN_SER"/>
    <property type="match status" value="1"/>
</dbReference>
<dbReference type="SMART" id="SM00020">
    <property type="entry name" value="Tryp_SPc"/>
    <property type="match status" value="1"/>
</dbReference>
<dbReference type="GO" id="GO:0006508">
    <property type="term" value="P:proteolysis"/>
    <property type="evidence" value="ECO:0007669"/>
    <property type="project" value="UniProtKB-KW"/>
</dbReference>
<dbReference type="InterPro" id="IPR018114">
    <property type="entry name" value="TRYPSIN_HIS"/>
</dbReference>
<dbReference type="Proteomes" id="UP000267027">
    <property type="component" value="Unassembled WGS sequence"/>
</dbReference>
<proteinExistence type="inferred from homology"/>
<dbReference type="PANTHER" id="PTHR24256">
    <property type="entry name" value="TRYPTASE-RELATED"/>
    <property type="match status" value="1"/>
</dbReference>
<keyword evidence="3" id="KW-0720">Serine protease</keyword>
<dbReference type="AlphaFoldDB" id="A0A158PHU1"/>
<dbReference type="GO" id="GO:0004252">
    <property type="term" value="F:serine-type endopeptidase activity"/>
    <property type="evidence" value="ECO:0007669"/>
    <property type="project" value="InterPro"/>
</dbReference>
<keyword evidence="3" id="KW-0378">Hydrolase</keyword>
<keyword evidence="7" id="KW-1185">Reference proteome</keyword>
<comment type="similarity">
    <text evidence="2">Belongs to the peptidase S1 family. CLIP subfamily.</text>
</comment>
<reference evidence="6 7" key="2">
    <citation type="submission" date="2018-11" db="EMBL/GenBank/DDBJ databases">
        <authorList>
            <consortium name="Pathogen Informatics"/>
        </authorList>
    </citation>
    <scope>NUCLEOTIDE SEQUENCE [LARGE SCALE GENOMIC DNA]</scope>
    <source>
        <strain evidence="6 7">Costa Rica</strain>
    </source>
</reference>
<gene>
    <name evidence="6" type="ORF">ACOC_LOCUS6774</name>
</gene>
<dbReference type="InterPro" id="IPR043504">
    <property type="entry name" value="Peptidase_S1_PA_chymotrypsin"/>
</dbReference>
<dbReference type="InterPro" id="IPR009003">
    <property type="entry name" value="Peptidase_S1_PA"/>
</dbReference>
<evidence type="ECO:0000313" key="6">
    <source>
        <dbReference type="EMBL" id="VDM58359.1"/>
    </source>
</evidence>
<dbReference type="SUPFAM" id="SSF50494">
    <property type="entry name" value="Trypsin-like serine proteases"/>
    <property type="match status" value="1"/>
</dbReference>
<sequence>MPELNALPCSEVLMVLVVLIAFVFVAVPSVKCLTFCDQPDSSARLRVIGGTKATKSEFPWQAAFVSYDDASAGLMCGATVIDEYWIMTAAHCILSKTRKSYILTGLQTIRNPQHTAYTKRIVVHPQYDASRIANDIALVQSKRSLFNSGINSICLTRNDSSLFTSAKKGLVTGFGLHIVNRSLFGIRMNISNVVLKTTVPIIPLGQCQHQWWILSGGTVTISNKQICAGSKLHGTAPGDSGGPLLVHDAAGRLVQVGITSFGAGGGEGLLDQGNYPGLFFQIL</sequence>